<keyword evidence="4 9" id="KW-0812">Transmembrane</keyword>
<feature type="transmembrane region" description="Helical" evidence="9">
    <location>
        <begin position="203"/>
        <end position="219"/>
    </location>
</feature>
<feature type="transmembrane region" description="Helical" evidence="9">
    <location>
        <begin position="262"/>
        <end position="280"/>
    </location>
</feature>
<feature type="transmembrane region" description="Helical" evidence="9">
    <location>
        <begin position="112"/>
        <end position="134"/>
    </location>
</feature>
<evidence type="ECO:0000256" key="9">
    <source>
        <dbReference type="SAM" id="Phobius"/>
    </source>
</evidence>
<dbReference type="PANTHER" id="PTHR20855:SF3">
    <property type="entry name" value="LD03007P"/>
    <property type="match status" value="1"/>
</dbReference>
<dbReference type="GO" id="GO:0046872">
    <property type="term" value="F:metal ion binding"/>
    <property type="evidence" value="ECO:0007669"/>
    <property type="project" value="UniProtKB-KW"/>
</dbReference>
<keyword evidence="11" id="KW-1185">Reference proteome</keyword>
<keyword evidence="3" id="KW-1003">Cell membrane</keyword>
<evidence type="ECO:0000256" key="3">
    <source>
        <dbReference type="ARBA" id="ARBA00022475"/>
    </source>
</evidence>
<dbReference type="Pfam" id="PF03006">
    <property type="entry name" value="HlyIII"/>
    <property type="match status" value="1"/>
</dbReference>
<evidence type="ECO:0000256" key="8">
    <source>
        <dbReference type="SAM" id="MobiDB-lite"/>
    </source>
</evidence>
<keyword evidence="5 9" id="KW-1133">Transmembrane helix</keyword>
<comment type="subcellular location">
    <subcellularLocation>
        <location evidence="1">Cell membrane</location>
        <topology evidence="1">Multi-pass membrane protein</topology>
    </subcellularLocation>
</comment>
<protein>
    <submittedName>
        <fullName evidence="10">Hemolysin III family protein</fullName>
    </submittedName>
</protein>
<feature type="transmembrane region" description="Helical" evidence="9">
    <location>
        <begin position="174"/>
        <end position="196"/>
    </location>
</feature>
<evidence type="ECO:0000313" key="11">
    <source>
        <dbReference type="Proteomes" id="UP000297609"/>
    </source>
</evidence>
<feature type="transmembrane region" description="Helical" evidence="9">
    <location>
        <begin position="87"/>
        <end position="106"/>
    </location>
</feature>
<keyword evidence="6 9" id="KW-0472">Membrane</keyword>
<evidence type="ECO:0000256" key="4">
    <source>
        <dbReference type="ARBA" id="ARBA00022692"/>
    </source>
</evidence>
<sequence length="285" mass="31487">MKAKKAKPKPKQKPSSSKKTSDQKSISQSKTNQKKSSKSILKTDSNRSKGSKSKTVENENDSIQALMDTVHEYSIGHEIANSVTHGIGGGLSIAGLSILVTMAVLYGDIWHVFSSAIYGATLIILYLASTLYHAIYHTATKKIFKVIDHASIYLLIAGTYTPFTLVSLRENSEWGWYLFVIIWVLAFLGVALLLLFPGKFSGIRVAVYIIMGWLAIFVANDIRTAIGVAGMSWLVAGGLSYTFGVIFYLWDRLPMNHAIWHLFVLSGSICHFFAILFYVIPSAPK</sequence>
<evidence type="ECO:0000256" key="6">
    <source>
        <dbReference type="ARBA" id="ARBA00023136"/>
    </source>
</evidence>
<evidence type="ECO:0000256" key="5">
    <source>
        <dbReference type="ARBA" id="ARBA00022989"/>
    </source>
</evidence>
<organism evidence="10 11">
    <name type="scientific">Leptospira kemamanensis</name>
    <dbReference type="NCBI Taxonomy" id="2484942"/>
    <lineage>
        <taxon>Bacteria</taxon>
        <taxon>Pseudomonadati</taxon>
        <taxon>Spirochaetota</taxon>
        <taxon>Spirochaetia</taxon>
        <taxon>Leptospirales</taxon>
        <taxon>Leptospiraceae</taxon>
        <taxon>Leptospira</taxon>
    </lineage>
</organism>
<reference evidence="10" key="1">
    <citation type="journal article" date="2019" name="PLoS Negl. Trop. Dis.">
        <title>Revisiting the worldwide diversity of Leptospira species in the environment.</title>
        <authorList>
            <person name="Vincent A.T."/>
            <person name="Schiettekatte O."/>
            <person name="Bourhy P."/>
            <person name="Veyrier F.J."/>
            <person name="Picardeau M."/>
        </authorList>
    </citation>
    <scope>NUCLEOTIDE SEQUENCE [LARGE SCALE GENOMIC DNA]</scope>
    <source>
        <strain evidence="10">201702454</strain>
    </source>
</reference>
<dbReference type="OrthoDB" id="9813689at2"/>
<dbReference type="InterPro" id="IPR004254">
    <property type="entry name" value="AdipoR/HlyIII-related"/>
</dbReference>
<feature type="binding site" evidence="7">
    <location>
        <position position="133"/>
    </location>
    <ligand>
        <name>Zn(2+)</name>
        <dbReference type="ChEBI" id="CHEBI:29105"/>
    </ligand>
</feature>
<feature type="transmembrane region" description="Helical" evidence="9">
    <location>
        <begin position="225"/>
        <end position="250"/>
    </location>
</feature>
<comment type="caution">
    <text evidence="10">The sequence shown here is derived from an EMBL/GenBank/DDBJ whole genome shotgun (WGS) entry which is preliminary data.</text>
</comment>
<dbReference type="PANTHER" id="PTHR20855">
    <property type="entry name" value="ADIPOR/PROGESTIN RECEPTOR-RELATED"/>
    <property type="match status" value="1"/>
</dbReference>
<dbReference type="AlphaFoldDB" id="A0A4R9JRW6"/>
<evidence type="ECO:0000256" key="7">
    <source>
        <dbReference type="PIRSR" id="PIRSR604254-1"/>
    </source>
</evidence>
<accession>A0A4R9JRW6</accession>
<proteinExistence type="inferred from homology"/>
<keyword evidence="7" id="KW-0479">Metal-binding</keyword>
<feature type="compositionally biased region" description="Low complexity" evidence="8">
    <location>
        <begin position="13"/>
        <end position="31"/>
    </location>
</feature>
<feature type="binding site" evidence="7">
    <location>
        <position position="261"/>
    </location>
    <ligand>
        <name>Zn(2+)</name>
        <dbReference type="ChEBI" id="CHEBI:29105"/>
    </ligand>
</feature>
<evidence type="ECO:0000256" key="2">
    <source>
        <dbReference type="ARBA" id="ARBA00008488"/>
    </source>
</evidence>
<gene>
    <name evidence="10" type="ORF">EHQ59_04535</name>
</gene>
<dbReference type="InterPro" id="IPR005744">
    <property type="entry name" value="Hy-lIII"/>
</dbReference>
<keyword evidence="7" id="KW-0862">Zinc</keyword>
<name>A0A4R9JRW6_9LEPT</name>
<feature type="compositionally biased region" description="Basic residues" evidence="8">
    <location>
        <begin position="1"/>
        <end position="12"/>
    </location>
</feature>
<feature type="region of interest" description="Disordered" evidence="8">
    <location>
        <begin position="1"/>
        <end position="59"/>
    </location>
</feature>
<feature type="binding site" evidence="7">
    <location>
        <position position="257"/>
    </location>
    <ligand>
        <name>Zn(2+)</name>
        <dbReference type="ChEBI" id="CHEBI:29105"/>
    </ligand>
</feature>
<dbReference type="NCBIfam" id="TIGR01065">
    <property type="entry name" value="hlyIII"/>
    <property type="match status" value="1"/>
</dbReference>
<comment type="similarity">
    <text evidence="2">Belongs to the UPF0073 (Hly-III) family.</text>
</comment>
<dbReference type="Proteomes" id="UP000297609">
    <property type="component" value="Unassembled WGS sequence"/>
</dbReference>
<dbReference type="RefSeq" id="WP_135617971.1">
    <property type="nucleotide sequence ID" value="NZ_RQGG01000012.1"/>
</dbReference>
<dbReference type="GO" id="GO:0140911">
    <property type="term" value="F:pore-forming activity"/>
    <property type="evidence" value="ECO:0007669"/>
    <property type="project" value="InterPro"/>
</dbReference>
<dbReference type="GO" id="GO:0005886">
    <property type="term" value="C:plasma membrane"/>
    <property type="evidence" value="ECO:0007669"/>
    <property type="project" value="UniProtKB-SubCell"/>
</dbReference>
<evidence type="ECO:0000313" key="10">
    <source>
        <dbReference type="EMBL" id="TGL55308.1"/>
    </source>
</evidence>
<evidence type="ECO:0000256" key="1">
    <source>
        <dbReference type="ARBA" id="ARBA00004651"/>
    </source>
</evidence>
<dbReference type="EMBL" id="RQGG01000012">
    <property type="protein sequence ID" value="TGL55308.1"/>
    <property type="molecule type" value="Genomic_DNA"/>
</dbReference>